<evidence type="ECO:0000256" key="1">
    <source>
        <dbReference type="SAM" id="MobiDB-lite"/>
    </source>
</evidence>
<dbReference type="PANTHER" id="PTHR28583:SF1">
    <property type="entry name" value="ACID CERAMIDASE"/>
    <property type="match status" value="1"/>
</dbReference>
<evidence type="ECO:0008006" key="4">
    <source>
        <dbReference type="Google" id="ProtNLM"/>
    </source>
</evidence>
<dbReference type="Proteomes" id="UP000194003">
    <property type="component" value="Unassembled WGS sequence"/>
</dbReference>
<protein>
    <recommendedName>
        <fullName evidence="4">Peptidase C45 acyl-coenzyme A:6-aminopenicillanic acid acyl-transferase</fullName>
    </recommendedName>
</protein>
<name>A0A1Y2K1P4_9PROT</name>
<comment type="caution">
    <text evidence="2">The sequence shown here is derived from an EMBL/GenBank/DDBJ whole genome shotgun (WGS) entry which is preliminary data.</text>
</comment>
<dbReference type="STRING" id="1434232.MAIT1_00538"/>
<accession>A0A1Y2K1P4</accession>
<feature type="compositionally biased region" description="Basic and acidic residues" evidence="1">
    <location>
        <begin position="11"/>
        <end position="22"/>
    </location>
</feature>
<dbReference type="GO" id="GO:0016810">
    <property type="term" value="F:hydrolase activity, acting on carbon-nitrogen (but not peptide) bonds"/>
    <property type="evidence" value="ECO:0007669"/>
    <property type="project" value="TreeGrafter"/>
</dbReference>
<evidence type="ECO:0000313" key="2">
    <source>
        <dbReference type="EMBL" id="OSM00112.1"/>
    </source>
</evidence>
<dbReference type="Gene3D" id="3.60.60.10">
    <property type="entry name" value="Penicillin V Acylase, Chain A"/>
    <property type="match status" value="1"/>
</dbReference>
<gene>
    <name evidence="2" type="ORF">MAIT1_00538</name>
</gene>
<proteinExistence type="predicted"/>
<dbReference type="AlphaFoldDB" id="A0A1Y2K1P4"/>
<dbReference type="EMBL" id="LVJN01000021">
    <property type="protein sequence ID" value="OSM00112.1"/>
    <property type="molecule type" value="Genomic_DNA"/>
</dbReference>
<keyword evidence="3" id="KW-1185">Reference proteome</keyword>
<reference evidence="2 3" key="1">
    <citation type="journal article" date="2016" name="BMC Genomics">
        <title>Combined genomic and structural analyses of a cultured magnetotactic bacterium reveals its niche adaptation to a dynamic environment.</title>
        <authorList>
            <person name="Araujo A.C."/>
            <person name="Morillo V."/>
            <person name="Cypriano J."/>
            <person name="Teixeira L.C."/>
            <person name="Leao P."/>
            <person name="Lyra S."/>
            <person name="Almeida L.G."/>
            <person name="Bazylinski D.A."/>
            <person name="Vasconcellos A.T."/>
            <person name="Abreu F."/>
            <person name="Lins U."/>
        </authorList>
    </citation>
    <scope>NUCLEOTIDE SEQUENCE [LARGE SCALE GENOMIC DNA]</scope>
    <source>
        <strain evidence="2 3">IT-1</strain>
    </source>
</reference>
<feature type="region of interest" description="Disordered" evidence="1">
    <location>
        <begin position="1"/>
        <end position="22"/>
    </location>
</feature>
<dbReference type="PANTHER" id="PTHR28583">
    <property type="entry name" value="ACID AMIDASE"/>
    <property type="match status" value="1"/>
</dbReference>
<evidence type="ECO:0000313" key="3">
    <source>
        <dbReference type="Proteomes" id="UP000194003"/>
    </source>
</evidence>
<dbReference type="RefSeq" id="WP_085446493.1">
    <property type="nucleotide sequence ID" value="NZ_LVJN01000021.1"/>
</dbReference>
<dbReference type="OrthoDB" id="7340171at2"/>
<organism evidence="2 3">
    <name type="scientific">Magnetofaba australis IT-1</name>
    <dbReference type="NCBI Taxonomy" id="1434232"/>
    <lineage>
        <taxon>Bacteria</taxon>
        <taxon>Pseudomonadati</taxon>
        <taxon>Pseudomonadota</taxon>
        <taxon>Magnetococcia</taxon>
        <taxon>Magnetococcales</taxon>
        <taxon>Magnetococcaceae</taxon>
        <taxon>Magnetofaba</taxon>
    </lineage>
</organism>
<sequence length="381" mass="42577">MFESLPQRRASRNDPHPELDDGEVRRIHYQAAQAGDVWAELTDADRADLGHLAGEFRAMLFGFPLGLFTYPAARLLGERYAREPYADEMAWLAKCADGAIFPRQMLLAQRAYVAAHAAPAACSSVVVWDEQAGCNRHMRSLDWAGARALGRATRRFDFVDAQDQRRFQAVGAVGMAGLLTAMKPGFSAAIHYAPWGAWGIGPGLDPLLLLRQLFEDEAIQSYAEARAAITQWRSSAPVFLVLCGLKRDEACVVELGLHGEAWVRDSVDGLLVQTNHFEPVRSPFAGRNIEMPDYPLQKVWLKRVTRRIDDWYCSDLLPNSTRRRGDLESRMRVAMQSGEPLDAAAREAFSIPPALNFETAHQTLMTPGQNSMRIWARRAQV</sequence>